<sequence>MPTQPPYPREARIVAVAKGPAGQGRRYQLRADFPTPDSLISEHPTEQEALDAKQRYEDPDKSYLARPEFSLRRVIPGLHHIFNSSALLMIP</sequence>
<proteinExistence type="predicted"/>
<reference evidence="1" key="1">
    <citation type="submission" date="2018-05" db="EMBL/GenBank/DDBJ databases">
        <title>Bacterial isolates from healthy term breastfed infants carrying antibiotic resistance genes.</title>
        <authorList>
            <person name="Casaburi G."/>
        </authorList>
    </citation>
    <scope>NUCLEOTIDE SEQUENCE [LARGE SCALE GENOMIC DNA]</scope>
    <source>
        <strain evidence="1">7084_4</strain>
    </source>
</reference>
<dbReference type="InterPro" id="IPR032303">
    <property type="entry name" value="YaiA"/>
</dbReference>
<dbReference type="EMBL" id="CP029752">
    <property type="protein sequence ID" value="QFG76884.1"/>
    <property type="molecule type" value="Genomic_DNA"/>
</dbReference>
<name>A0A5P6AB39_RAOPL</name>
<dbReference type="AlphaFoldDB" id="A0A5P6AB39"/>
<dbReference type="Pfam" id="PF16362">
    <property type="entry name" value="YaiA"/>
    <property type="match status" value="1"/>
</dbReference>
<gene>
    <name evidence="1" type="ORF">DMB90_17490</name>
</gene>
<accession>A0A5P6AB39</accession>
<evidence type="ECO:0000313" key="1">
    <source>
        <dbReference type="EMBL" id="QFG76884.1"/>
    </source>
</evidence>
<dbReference type="InterPro" id="IPR038462">
    <property type="entry name" value="YaiA-like_sf"/>
</dbReference>
<organism evidence="1">
    <name type="scientific">Raoultella planticola</name>
    <name type="common">Klebsiella planticola</name>
    <dbReference type="NCBI Taxonomy" id="575"/>
    <lineage>
        <taxon>Bacteria</taxon>
        <taxon>Pseudomonadati</taxon>
        <taxon>Pseudomonadota</taxon>
        <taxon>Gammaproteobacteria</taxon>
        <taxon>Enterobacterales</taxon>
        <taxon>Enterobacteriaceae</taxon>
        <taxon>Klebsiella/Raoultella group</taxon>
        <taxon>Raoultella</taxon>
    </lineage>
</organism>
<dbReference type="NCBIfam" id="NF007698">
    <property type="entry name" value="PRK10380.1"/>
    <property type="match status" value="1"/>
</dbReference>
<dbReference type="Gene3D" id="3.30.730.30">
    <property type="entry name" value="YaiA protein"/>
    <property type="match status" value="1"/>
</dbReference>
<protein>
    <submittedName>
        <fullName evidence="1">Uncharacterized protein</fullName>
    </submittedName>
</protein>